<reference evidence="3 4" key="1">
    <citation type="journal article" date="2024" name="Nat. Commun.">
        <title>Phylogenomics reveals the evolutionary origins of lichenization in chlorophyte algae.</title>
        <authorList>
            <person name="Puginier C."/>
            <person name="Libourel C."/>
            <person name="Otte J."/>
            <person name="Skaloud P."/>
            <person name="Haon M."/>
            <person name="Grisel S."/>
            <person name="Petersen M."/>
            <person name="Berrin J.G."/>
            <person name="Delaux P.M."/>
            <person name="Dal Grande F."/>
            <person name="Keller J."/>
        </authorList>
    </citation>
    <scope>NUCLEOTIDE SEQUENCE [LARGE SCALE GENOMIC DNA]</scope>
    <source>
        <strain evidence="3 4">SAG 2523</strain>
    </source>
</reference>
<feature type="non-terminal residue" evidence="3">
    <location>
        <position position="449"/>
    </location>
</feature>
<keyword evidence="4" id="KW-1185">Reference proteome</keyword>
<comment type="caution">
    <text evidence="3">The sequence shown here is derived from an EMBL/GenBank/DDBJ whole genome shotgun (WGS) entry which is preliminary data.</text>
</comment>
<dbReference type="EMBL" id="JALJOV010000070">
    <property type="protein sequence ID" value="KAK9867688.1"/>
    <property type="molecule type" value="Genomic_DNA"/>
</dbReference>
<dbReference type="AlphaFoldDB" id="A0AAW1TFR5"/>
<protein>
    <recommendedName>
        <fullName evidence="5">Pentatricopeptide repeat-containing protein</fullName>
    </recommendedName>
</protein>
<dbReference type="PANTHER" id="PTHR47447">
    <property type="entry name" value="OS03G0856100 PROTEIN"/>
    <property type="match status" value="1"/>
</dbReference>
<proteinExistence type="inferred from homology"/>
<accession>A0AAW1TFR5</accession>
<dbReference type="InterPro" id="IPR011990">
    <property type="entry name" value="TPR-like_helical_dom_sf"/>
</dbReference>
<gene>
    <name evidence="3" type="ORF">WJX84_004126</name>
</gene>
<name>A0AAW1TFR5_9CHLO</name>
<evidence type="ECO:0000313" key="4">
    <source>
        <dbReference type="Proteomes" id="UP001485043"/>
    </source>
</evidence>
<evidence type="ECO:0000256" key="2">
    <source>
        <dbReference type="ARBA" id="ARBA00022737"/>
    </source>
</evidence>
<organism evidence="3 4">
    <name type="scientific">Apatococcus fuscideae</name>
    <dbReference type="NCBI Taxonomy" id="2026836"/>
    <lineage>
        <taxon>Eukaryota</taxon>
        <taxon>Viridiplantae</taxon>
        <taxon>Chlorophyta</taxon>
        <taxon>core chlorophytes</taxon>
        <taxon>Trebouxiophyceae</taxon>
        <taxon>Chlorellales</taxon>
        <taxon>Chlorellaceae</taxon>
        <taxon>Apatococcus</taxon>
    </lineage>
</organism>
<dbReference type="Gene3D" id="1.25.40.10">
    <property type="entry name" value="Tetratricopeptide repeat domain"/>
    <property type="match status" value="2"/>
</dbReference>
<dbReference type="InterPro" id="IPR002885">
    <property type="entry name" value="PPR_rpt"/>
</dbReference>
<evidence type="ECO:0008006" key="5">
    <source>
        <dbReference type="Google" id="ProtNLM"/>
    </source>
</evidence>
<evidence type="ECO:0000313" key="3">
    <source>
        <dbReference type="EMBL" id="KAK9867688.1"/>
    </source>
</evidence>
<dbReference type="PANTHER" id="PTHR47447:SF17">
    <property type="entry name" value="OS12G0638900 PROTEIN"/>
    <property type="match status" value="1"/>
</dbReference>
<dbReference type="Proteomes" id="UP001485043">
    <property type="component" value="Unassembled WGS sequence"/>
</dbReference>
<keyword evidence="2" id="KW-0677">Repeat</keyword>
<dbReference type="Pfam" id="PF13812">
    <property type="entry name" value="PPR_3"/>
    <property type="match status" value="1"/>
</dbReference>
<evidence type="ECO:0000256" key="1">
    <source>
        <dbReference type="ARBA" id="ARBA00007626"/>
    </source>
</evidence>
<sequence length="449" mass="49726">MALSTTRHLSTTSPLLQRSARRWIVAVSVRLDICSLAQIPLRRNKQVKAERLRFKGRRPRSVELSVLEGELQQKRELTRRQVQLALHRGSPKAALACLSAFAQDIQDAVVSTPRQQRSGSQGPKCCSSLPSLRTRTIIGDLLRGLPRQIIQVCIEQDDLDLALAFMDLLPPDPVFLNTLLKICIDRGDKNMLTSALQLGQTTTLWCTERNPMICSALITIAGLLQDKQAILDLCTPFAGSGHECVVFSAAFNSLNRCRASQEALVLYHGMVSWKEQPDQSVFNALLRLSAQLKADQLPITGVYVQMKAAGIQPNEYTFSAVFHAATCQLLLDSKWLLEVWREMHSAGVRGNPAILSHLYLALARCKLTDQQKDVAWQIFLDFRKATRVDSRLATACLTFCRSQADSAGIMHIWKYIQEDGVPLTAHVLSALLAACSTGSPDQMAGLAIK</sequence>
<comment type="similarity">
    <text evidence="1">Belongs to the PPR family. P subfamily.</text>
</comment>